<evidence type="ECO:0000256" key="10">
    <source>
        <dbReference type="ARBA" id="ARBA00045970"/>
    </source>
</evidence>
<evidence type="ECO:0000256" key="4">
    <source>
        <dbReference type="ARBA" id="ARBA00022490"/>
    </source>
</evidence>
<dbReference type="GO" id="GO:0008380">
    <property type="term" value="P:RNA splicing"/>
    <property type="evidence" value="ECO:0007669"/>
    <property type="project" value="UniProtKB-KW"/>
</dbReference>
<protein>
    <recommendedName>
        <fullName evidence="9">U5 small nuclear ribonucleoprotein TSSC4</fullName>
    </recommendedName>
</protein>
<gene>
    <name evidence="13" type="ORF">DMN91_011157</name>
    <name evidence="12" type="ORF">X777_13369</name>
</gene>
<keyword evidence="4" id="KW-0963">Cytoplasm</keyword>
<evidence type="ECO:0000256" key="7">
    <source>
        <dbReference type="ARBA" id="ARBA00023187"/>
    </source>
</evidence>
<keyword evidence="8" id="KW-0539">Nucleus</keyword>
<reference evidence="12 14" key="1">
    <citation type="journal article" date="2014" name="Curr. Biol.">
        <title>The genome of the clonal raider ant Cerapachys biroi.</title>
        <authorList>
            <person name="Oxley P.R."/>
            <person name="Ji L."/>
            <person name="Fetter-Pruneda I."/>
            <person name="McKenzie S.K."/>
            <person name="Li C."/>
            <person name="Hu H."/>
            <person name="Zhang G."/>
            <person name="Kronauer D.J."/>
        </authorList>
    </citation>
    <scope>NUCLEOTIDE SEQUENCE [LARGE SCALE GENOMIC DNA]</scope>
</reference>
<dbReference type="PANTHER" id="PTHR13445:SF3">
    <property type="entry name" value="U5 SMALL NUCLEAR RIBONUCLEOPROTEIN TSSC4"/>
    <property type="match status" value="1"/>
</dbReference>
<proteinExistence type="inferred from homology"/>
<evidence type="ECO:0000256" key="3">
    <source>
        <dbReference type="ARBA" id="ARBA00010362"/>
    </source>
</evidence>
<evidence type="ECO:0000256" key="11">
    <source>
        <dbReference type="SAM" id="MobiDB-lite"/>
    </source>
</evidence>
<keyword evidence="5" id="KW-0507">mRNA processing</keyword>
<evidence type="ECO:0000256" key="6">
    <source>
        <dbReference type="ARBA" id="ARBA00022728"/>
    </source>
</evidence>
<evidence type="ECO:0000256" key="8">
    <source>
        <dbReference type="ARBA" id="ARBA00023242"/>
    </source>
</evidence>
<dbReference type="GO" id="GO:0006397">
    <property type="term" value="P:mRNA processing"/>
    <property type="evidence" value="ECO:0007669"/>
    <property type="project" value="UniProtKB-KW"/>
</dbReference>
<keyword evidence="14" id="KW-1185">Reference proteome</keyword>
<name>A0A026WW23_OOCBI</name>
<dbReference type="PANTHER" id="PTHR13445">
    <property type="entry name" value="TUMOR SUPPRESSING SUBTRANSFERABLE CANDIDATE 4 TSSC4"/>
    <property type="match status" value="1"/>
</dbReference>
<dbReference type="GO" id="GO:0005681">
    <property type="term" value="C:spliceosomal complex"/>
    <property type="evidence" value="ECO:0007669"/>
    <property type="project" value="UniProtKB-KW"/>
</dbReference>
<evidence type="ECO:0000313" key="14">
    <source>
        <dbReference type="Proteomes" id="UP000053097"/>
    </source>
</evidence>
<evidence type="ECO:0000313" key="12">
    <source>
        <dbReference type="EMBL" id="EZA60280.1"/>
    </source>
</evidence>
<dbReference type="OMA" id="HRNPHKW"/>
<evidence type="ECO:0000313" key="13">
    <source>
        <dbReference type="EMBL" id="RLU17088.1"/>
    </source>
</evidence>
<accession>A0A026WW23</accession>
<comment type="function">
    <text evidence="10">Protein associated with the U5 snRNP, during its maturation and its post-splicing recycling and which is required for spliceosomal tri-snRNP complex assembly in the nucleus. Has a molecular sequestering activity and transiently hinders SNRNP200 binding sites for constitutive splicing factors that intervene later during the assembly of the spliceosome and splicing. Together with its molecular sequestering activity, may also function as a molecular adapter and placeholder, coordinating the assembly of the U5 snRNP and its association with the U4/U6 di-snRNP.</text>
</comment>
<feature type="compositionally biased region" description="Basic and acidic residues" evidence="11">
    <location>
        <begin position="139"/>
        <end position="156"/>
    </location>
</feature>
<feature type="region of interest" description="Disordered" evidence="11">
    <location>
        <begin position="139"/>
        <end position="189"/>
    </location>
</feature>
<feature type="region of interest" description="Disordered" evidence="11">
    <location>
        <begin position="68"/>
        <end position="95"/>
    </location>
</feature>
<keyword evidence="6" id="KW-0747">Spliceosome</keyword>
<comment type="subcellular location">
    <subcellularLocation>
        <location evidence="2">Cytoplasm</location>
    </subcellularLocation>
    <subcellularLocation>
        <location evidence="1">Nucleus</location>
    </subcellularLocation>
</comment>
<dbReference type="Pfam" id="PF15264">
    <property type="entry name" value="TSSC4"/>
    <property type="match status" value="1"/>
</dbReference>
<organism evidence="12 14">
    <name type="scientific">Ooceraea biroi</name>
    <name type="common">Clonal raider ant</name>
    <name type="synonym">Cerapachys biroi</name>
    <dbReference type="NCBI Taxonomy" id="2015173"/>
    <lineage>
        <taxon>Eukaryota</taxon>
        <taxon>Metazoa</taxon>
        <taxon>Ecdysozoa</taxon>
        <taxon>Arthropoda</taxon>
        <taxon>Hexapoda</taxon>
        <taxon>Insecta</taxon>
        <taxon>Pterygota</taxon>
        <taxon>Neoptera</taxon>
        <taxon>Endopterygota</taxon>
        <taxon>Hymenoptera</taxon>
        <taxon>Apocrita</taxon>
        <taxon>Aculeata</taxon>
        <taxon>Formicoidea</taxon>
        <taxon>Formicidae</taxon>
        <taxon>Dorylinae</taxon>
        <taxon>Ooceraea</taxon>
    </lineage>
</organism>
<dbReference type="Proteomes" id="UP000053097">
    <property type="component" value="Unassembled WGS sequence"/>
</dbReference>
<dbReference type="STRING" id="2015173.A0A026WW23"/>
<keyword evidence="7" id="KW-0508">mRNA splicing</keyword>
<comment type="similarity">
    <text evidence="3">Belongs to the TSSC4 family.</text>
</comment>
<dbReference type="InterPro" id="IPR029338">
    <property type="entry name" value="TSSC4"/>
</dbReference>
<evidence type="ECO:0000256" key="9">
    <source>
        <dbReference type="ARBA" id="ARBA00035304"/>
    </source>
</evidence>
<sequence>MHTSANFVLRGGCAAFADKQKMLFDQLLIAESKCNKHDSPNVDDVQVKEMNERDSVCRDNWKQKRETKRFRGKESIFSRPEGPAPRARCKNIPDFRKNPRKWTRYSLDDVSNEDMTEQSNTQAALSFLKELKARKKKEEADHCREKMDVESEETRFKSRKHTSTSEVMFKKPQATPTPEDSEAVVVEPDDRPVFKSSKIILPEYQVGQRPKKVCKQNRPIVKVDRSKELKLDHLTQLEEEDE</sequence>
<dbReference type="EMBL" id="KK107078">
    <property type="protein sequence ID" value="EZA60280.1"/>
    <property type="molecule type" value="Genomic_DNA"/>
</dbReference>
<dbReference type="AlphaFoldDB" id="A0A026WW23"/>
<dbReference type="OrthoDB" id="1906282at2759"/>
<dbReference type="GO" id="GO:0005737">
    <property type="term" value="C:cytoplasm"/>
    <property type="evidence" value="ECO:0007669"/>
    <property type="project" value="UniProtKB-SubCell"/>
</dbReference>
<reference evidence="13" key="3">
    <citation type="submission" date="2018-07" db="EMBL/GenBank/DDBJ databases">
        <authorList>
            <person name="Mckenzie S.K."/>
            <person name="Kronauer D.J.C."/>
        </authorList>
    </citation>
    <scope>NUCLEOTIDE SEQUENCE</scope>
    <source>
        <strain evidence="13">Clonal line C1</strain>
    </source>
</reference>
<evidence type="ECO:0000256" key="5">
    <source>
        <dbReference type="ARBA" id="ARBA00022664"/>
    </source>
</evidence>
<evidence type="ECO:0000256" key="1">
    <source>
        <dbReference type="ARBA" id="ARBA00004123"/>
    </source>
</evidence>
<evidence type="ECO:0000256" key="2">
    <source>
        <dbReference type="ARBA" id="ARBA00004496"/>
    </source>
</evidence>
<dbReference type="Proteomes" id="UP000279307">
    <property type="component" value="Chromosome 11"/>
</dbReference>
<reference evidence="13" key="2">
    <citation type="journal article" date="2018" name="Genome Res.">
        <title>The genomic architecture and molecular evolution of ant odorant receptors.</title>
        <authorList>
            <person name="McKenzie S.K."/>
            <person name="Kronauer D.J.C."/>
        </authorList>
    </citation>
    <scope>NUCLEOTIDE SEQUENCE [LARGE SCALE GENOMIC DNA]</scope>
    <source>
        <strain evidence="13">Clonal line C1</strain>
    </source>
</reference>
<dbReference type="EMBL" id="QOIP01000011">
    <property type="protein sequence ID" value="RLU17088.1"/>
    <property type="molecule type" value="Genomic_DNA"/>
</dbReference>